<keyword evidence="4" id="KW-0813">Transport</keyword>
<dbReference type="RefSeq" id="WP_079698289.1">
    <property type="nucleotide sequence ID" value="NZ_JADNAH010000031.1"/>
</dbReference>
<evidence type="ECO:0000256" key="10">
    <source>
        <dbReference type="ARBA" id="ARBA00047448"/>
    </source>
</evidence>
<keyword evidence="14" id="KW-1185">Reference proteome</keyword>
<dbReference type="InterPro" id="IPR002742">
    <property type="entry name" value="Desulfoferrodoxin_Fe-bd_dom"/>
</dbReference>
<evidence type="ECO:0000313" key="13">
    <source>
        <dbReference type="EMBL" id="TCL43759.1"/>
    </source>
</evidence>
<comment type="catalytic activity">
    <reaction evidence="10">
        <text>reduced [rubredoxin] + superoxide + 2 H(+) = oxidized [rubredoxin] + H2O2</text>
        <dbReference type="Rhea" id="RHEA:21324"/>
        <dbReference type="Rhea" id="RHEA-COMP:10302"/>
        <dbReference type="Rhea" id="RHEA-COMP:10303"/>
        <dbReference type="ChEBI" id="CHEBI:15378"/>
        <dbReference type="ChEBI" id="CHEBI:16240"/>
        <dbReference type="ChEBI" id="CHEBI:18421"/>
        <dbReference type="ChEBI" id="CHEBI:29033"/>
        <dbReference type="ChEBI" id="CHEBI:29034"/>
        <dbReference type="EC" id="1.15.1.2"/>
    </reaction>
</comment>
<dbReference type="EMBL" id="SLUK01000004">
    <property type="protein sequence ID" value="TCL43759.1"/>
    <property type="molecule type" value="Genomic_DNA"/>
</dbReference>
<evidence type="ECO:0000256" key="5">
    <source>
        <dbReference type="ARBA" id="ARBA00022723"/>
    </source>
</evidence>
<dbReference type="AlphaFoldDB" id="A0A9X8UKF8"/>
<dbReference type="SUPFAM" id="SSF49367">
    <property type="entry name" value="Superoxide reductase-like"/>
    <property type="match status" value="1"/>
</dbReference>
<comment type="caution">
    <text evidence="13">The sequence shown here is derived from an EMBL/GenBank/DDBJ whole genome shotgun (WGS) entry which is preliminary data.</text>
</comment>
<dbReference type="Proteomes" id="UP000294682">
    <property type="component" value="Unassembled WGS sequence"/>
</dbReference>
<evidence type="ECO:0000256" key="2">
    <source>
        <dbReference type="ARBA" id="ARBA00012679"/>
    </source>
</evidence>
<sequence>MKNEQKFFICKHCGNLVGMIYNAGVQLICCGEPMSELHANTSEGAAEKHLPVVSNDKGKIRVEVGSTHHPMSEEHHIGFVYLQTKHGGQRKSLPVDGAPVVEFAVVDDEPVAVYAYCNLHGLWKTDL</sequence>
<dbReference type="InterPro" id="IPR038094">
    <property type="entry name" value="Desulfoferrodoxin_N_sf"/>
</dbReference>
<evidence type="ECO:0000256" key="1">
    <source>
        <dbReference type="ARBA" id="ARBA00005941"/>
    </source>
</evidence>
<feature type="domain" description="Desulfoferrodoxin N-terminal" evidence="12">
    <location>
        <begin position="4"/>
        <end position="35"/>
    </location>
</feature>
<keyword evidence="6" id="KW-0249">Electron transport</keyword>
<evidence type="ECO:0000256" key="7">
    <source>
        <dbReference type="ARBA" id="ARBA00023004"/>
    </source>
</evidence>
<evidence type="ECO:0000256" key="8">
    <source>
        <dbReference type="ARBA" id="ARBA00024690"/>
    </source>
</evidence>
<dbReference type="GO" id="GO:0005506">
    <property type="term" value="F:iron ion binding"/>
    <property type="evidence" value="ECO:0007669"/>
    <property type="project" value="InterPro"/>
</dbReference>
<evidence type="ECO:0000256" key="9">
    <source>
        <dbReference type="ARBA" id="ARBA00031398"/>
    </source>
</evidence>
<evidence type="ECO:0000256" key="4">
    <source>
        <dbReference type="ARBA" id="ARBA00022448"/>
    </source>
</evidence>
<dbReference type="InterPro" id="IPR036073">
    <property type="entry name" value="Desulfoferrodoxin_Fe-bd_dom_sf"/>
</dbReference>
<keyword evidence="5" id="KW-0479">Metal-binding</keyword>
<name>A0A9X8UKF8_9FIRM</name>
<dbReference type="PANTHER" id="PTHR36541">
    <property type="entry name" value="SUPEROXIDE REDUCTASE-RELATED"/>
    <property type="match status" value="1"/>
</dbReference>
<dbReference type="SUPFAM" id="SSF57802">
    <property type="entry name" value="Rubredoxin-like"/>
    <property type="match status" value="1"/>
</dbReference>
<dbReference type="PANTHER" id="PTHR36541:SF1">
    <property type="entry name" value="SUPEROXIDE REDUCTASE-RELATED"/>
    <property type="match status" value="1"/>
</dbReference>
<comment type="similarity">
    <text evidence="1">Belongs to the desulfoferrodoxin family.</text>
</comment>
<proteinExistence type="inferred from homology"/>
<feature type="domain" description="Desulfoferrodoxin ferrous iron-binding" evidence="11">
    <location>
        <begin position="43"/>
        <end position="125"/>
    </location>
</feature>
<dbReference type="OrthoDB" id="9813152at2"/>
<accession>A0A9X8UKF8</accession>
<protein>
    <recommendedName>
        <fullName evidence="3">Desulfoferrodoxin</fullName>
        <ecNumber evidence="2">1.15.1.2</ecNumber>
    </recommendedName>
    <alternativeName>
        <fullName evidence="9">Superoxide reductase</fullName>
    </alternativeName>
</protein>
<evidence type="ECO:0000256" key="3">
    <source>
        <dbReference type="ARBA" id="ARBA00014839"/>
    </source>
</evidence>
<dbReference type="InterPro" id="IPR051233">
    <property type="entry name" value="Desulfoferrodoxin_SOR"/>
</dbReference>
<evidence type="ECO:0000313" key="14">
    <source>
        <dbReference type="Proteomes" id="UP000294682"/>
    </source>
</evidence>
<evidence type="ECO:0000259" key="12">
    <source>
        <dbReference type="Pfam" id="PF06397"/>
    </source>
</evidence>
<organism evidence="13 14">
    <name type="scientific">Harryflintia acetispora</name>
    <dbReference type="NCBI Taxonomy" id="1849041"/>
    <lineage>
        <taxon>Bacteria</taxon>
        <taxon>Bacillati</taxon>
        <taxon>Bacillota</taxon>
        <taxon>Clostridia</taxon>
        <taxon>Eubacteriales</taxon>
        <taxon>Oscillospiraceae</taxon>
        <taxon>Harryflintia</taxon>
    </lineage>
</organism>
<dbReference type="Gene3D" id="2.60.40.730">
    <property type="entry name" value="SOR catalytic domain"/>
    <property type="match status" value="1"/>
</dbReference>
<evidence type="ECO:0000259" key="11">
    <source>
        <dbReference type="Pfam" id="PF01880"/>
    </source>
</evidence>
<dbReference type="Gene3D" id="2.20.28.100">
    <property type="entry name" value="Desulphoferrodoxin, N-terminal domain"/>
    <property type="match status" value="1"/>
</dbReference>
<dbReference type="EC" id="1.15.1.2" evidence="2"/>
<dbReference type="Pfam" id="PF06397">
    <property type="entry name" value="Desulfoferrod_N"/>
    <property type="match status" value="1"/>
</dbReference>
<evidence type="ECO:0000256" key="6">
    <source>
        <dbReference type="ARBA" id="ARBA00022982"/>
    </source>
</evidence>
<reference evidence="13 14" key="1">
    <citation type="submission" date="2019-03" db="EMBL/GenBank/DDBJ databases">
        <title>Genomic Encyclopedia of Type Strains, Phase IV (KMG-IV): sequencing the most valuable type-strain genomes for metagenomic binning, comparative biology and taxonomic classification.</title>
        <authorList>
            <person name="Goeker M."/>
        </authorList>
    </citation>
    <scope>NUCLEOTIDE SEQUENCE [LARGE SCALE GENOMIC DNA]</scope>
    <source>
        <strain evidence="13 14">DSM 100433</strain>
    </source>
</reference>
<gene>
    <name evidence="13" type="ORF">EDD78_10497</name>
</gene>
<dbReference type="InterPro" id="IPR004462">
    <property type="entry name" value="Desulfoferrodoxin_N"/>
</dbReference>
<dbReference type="Pfam" id="PF01880">
    <property type="entry name" value="Desulfoferrodox"/>
    <property type="match status" value="1"/>
</dbReference>
<dbReference type="GO" id="GO:0050605">
    <property type="term" value="F:superoxide reductase activity"/>
    <property type="evidence" value="ECO:0007669"/>
    <property type="project" value="UniProtKB-EC"/>
</dbReference>
<keyword evidence="7" id="KW-0408">Iron</keyword>
<comment type="function">
    <text evidence="8">Catalyzes the one-electron reduction of superoxide anion radical to hydrogen peroxide at a nonheme ferrous iron center. Plays a fundamental role in case of oxidative stress via its superoxide detoxification activity.</text>
</comment>